<evidence type="ECO:0000256" key="2">
    <source>
        <dbReference type="ARBA" id="ARBA00022837"/>
    </source>
</evidence>
<keyword evidence="1" id="KW-0479">Metal-binding</keyword>
<feature type="domain" description="PilY1 beta-propeller" evidence="4">
    <location>
        <begin position="828"/>
        <end position="1232"/>
    </location>
</feature>
<dbReference type="Pfam" id="PF05567">
    <property type="entry name" value="T4P_PilY1"/>
    <property type="match status" value="1"/>
</dbReference>
<dbReference type="RefSeq" id="WP_019465794.1">
    <property type="nucleotide sequence ID" value="NZ_ALOY01000163.1"/>
</dbReference>
<dbReference type="STRING" id="1217721.HY57_09000"/>
<dbReference type="InterPro" id="IPR008707">
    <property type="entry name" value="B-propeller_PilY1"/>
</dbReference>
<organism evidence="5 6">
    <name type="scientific">Dyella japonica A8</name>
    <dbReference type="NCBI Taxonomy" id="1217721"/>
    <lineage>
        <taxon>Bacteria</taxon>
        <taxon>Pseudomonadati</taxon>
        <taxon>Pseudomonadota</taxon>
        <taxon>Gammaproteobacteria</taxon>
        <taxon>Lysobacterales</taxon>
        <taxon>Rhodanobacteraceae</taxon>
        <taxon>Dyella</taxon>
    </lineage>
</organism>
<keyword evidence="2" id="KW-0106">Calcium</keyword>
<dbReference type="PATRIC" id="fig|1217721.7.peg.1865"/>
<evidence type="ECO:0000313" key="5">
    <source>
        <dbReference type="EMBL" id="AIF47399.1"/>
    </source>
</evidence>
<reference evidence="5 6" key="1">
    <citation type="submission" date="2014-07" db="EMBL/GenBank/DDBJ databases">
        <title>Complete Genome Sequence of Dyella japonica Strain A8 Isolated from Malaysian Tropical Soil.</title>
        <authorList>
            <person name="Hui R.K.H."/>
            <person name="Chen J.-W."/>
            <person name="Chan K.-G."/>
            <person name="Leung F.C.C."/>
        </authorList>
    </citation>
    <scope>NUCLEOTIDE SEQUENCE [LARGE SCALE GENOMIC DNA]</scope>
    <source>
        <strain evidence="5 6">A8</strain>
    </source>
</reference>
<feature type="signal peptide" evidence="3">
    <location>
        <begin position="1"/>
        <end position="30"/>
    </location>
</feature>
<name>A0A075JZP2_9GAMM</name>
<evidence type="ECO:0000256" key="3">
    <source>
        <dbReference type="SAM" id="SignalP"/>
    </source>
</evidence>
<proteinExistence type="predicted"/>
<dbReference type="HOGENOM" id="CLU_001890_0_1_6"/>
<evidence type="ECO:0000256" key="1">
    <source>
        <dbReference type="ARBA" id="ARBA00022723"/>
    </source>
</evidence>
<dbReference type="Proteomes" id="UP000027987">
    <property type="component" value="Chromosome"/>
</dbReference>
<keyword evidence="3" id="KW-0732">Signal</keyword>
<keyword evidence="6" id="KW-1185">Reference proteome</keyword>
<evidence type="ECO:0000313" key="6">
    <source>
        <dbReference type="Proteomes" id="UP000027987"/>
    </source>
</evidence>
<dbReference type="EMBL" id="CP008884">
    <property type="protein sequence ID" value="AIF47399.1"/>
    <property type="molecule type" value="Genomic_DNA"/>
</dbReference>
<accession>A0A075JZP2</accession>
<sequence>MRIFHRHRFNRRRHSFLATCALTLVSGASAATTLSDIPVGTASSVPANLIMTLSVEYPTGTVAAYKGTTDFSTSLTYLGYFDNTKCYDYKTDTTNNNAQYFVPVGNISSGSCVDSSNVAHWSGAMLNWATMTALDEFRQALTGGNRALPSPGTATNGDTTSLTVLLRSKLNSQSSSGNFPDKQIGSVPNVAVTTVIGDTTFSNTSLVYIRNYKQNSQFEISDNSGFQTQWTDSSGQSHTGLVVTYNAAVQVCKANMLESNCNANPKNTYPNSGKYNKPEGLIQQNYQRIRVGAAAYLYQKGNTAPGNGVIRALARDNGPDTYNGTGARGYAPCSATNQNPNSEWDCMTGVFSTNPYPDSAGNLAPGGGAATTSGAINYLNKFGYNNGYEQYDNIGDLYWAALAYLMHVPLDTGYTSAATASNTMDVNFPMYTGTSLNDPVKYSCQANAIVTIGDSHTWWDTYVPSTGSPPAASSPNQSPLTPVNGADAGLYATKLGNLPLVESTPATTMASVYTAAAKLSTAVSLGNVSEPNGTTDATYNMAGLAYFAHTQDIRPAPTAAGTTDPLPGKQTVDTYTVDVLEPGGYDGNSNGSAIYNPGAFKTTSGGPGPNVYWLAAKYGGFNDINGDGKPANFLTWHTNNSTAANYNLRPDNYFPGNQPDLLQNGLKQIFNKVSTTPQSAAGPGINVSRILTNVVADSTQPPYYSPVAGFPIYTVSYTPSAWVGDVQGYVATATVPGSVTPVSGSQTWSAQGKLDALAQATGTTGNLGWNTGRRIISYSGTGPIPFRWSNLSSAEQTALGSNGSTLLNYLRGDQSKESSTYRARLHILGDIVHSEPVLVQNALSPKYSDSFNPGYSAFSTTVASRAPVVYAGANDGMLHAFEGDFSVPSATATNQVTGGGSELFAYVPSFVYNGPTSTPQTNGLQALSILNGVTQDSSSNYLSYAHHFYVDATPTVADVDFNYTYSGGTPYTSAPAKSTATTASWKTILVGGLGKGGKGYYALNITTVPSAIDAKSSTAATEQTLATSTVLWEFTATDMGYSYGPPLVVKTRKYGWVVLFTSGYDNPSGNGHLYIVNPTNGTLLETLSTTVGTASSPSGLTYATGFTKDITDNTVEQVYAGDLLGNVWRFDLSGTGTYPAPTLLATLTAPDGSVQPVTTAPRIELDLNSNQLDTRRWVFVGTGQALDTTDLNSTQVETMYALRDGDSATPSTTGLPIKRQTTTLHQVTDLKQGVTMQDTDAGWFYDLTGSAGTNGGTERIVIDPDAAAGVYTLTWATMTPTTDPCTLAGNIYAVSYGSGASVLVDSSGNQMAYQTVASAPTKIEQVQLPGTTTLALLYGQATGAPQMANMRGGSNNQYLQRVNWREVLSN</sequence>
<dbReference type="OrthoDB" id="7156875at2"/>
<evidence type="ECO:0000259" key="4">
    <source>
        <dbReference type="Pfam" id="PF05567"/>
    </source>
</evidence>
<protein>
    <recommendedName>
        <fullName evidence="4">PilY1 beta-propeller domain-containing protein</fullName>
    </recommendedName>
</protein>
<gene>
    <name evidence="5" type="ORF">HY57_09000</name>
</gene>
<dbReference type="GO" id="GO:0046872">
    <property type="term" value="F:metal ion binding"/>
    <property type="evidence" value="ECO:0007669"/>
    <property type="project" value="UniProtKB-KW"/>
</dbReference>
<feature type="chain" id="PRO_5001706594" description="PilY1 beta-propeller domain-containing protein" evidence="3">
    <location>
        <begin position="31"/>
        <end position="1370"/>
    </location>
</feature>
<dbReference type="KEGG" id="dja:HY57_09000"/>